<dbReference type="Pfam" id="PF00069">
    <property type="entry name" value="Pkinase"/>
    <property type="match status" value="1"/>
</dbReference>
<name>A0A812B073_ACAPH</name>
<evidence type="ECO:0000259" key="1">
    <source>
        <dbReference type="PROSITE" id="PS50011"/>
    </source>
</evidence>
<proteinExistence type="predicted"/>
<dbReference type="InterPro" id="IPR011009">
    <property type="entry name" value="Kinase-like_dom_sf"/>
</dbReference>
<dbReference type="OrthoDB" id="6045195at2759"/>
<dbReference type="PANTHER" id="PTHR24345">
    <property type="entry name" value="SERINE/THREONINE-PROTEIN KINASE PLK"/>
    <property type="match status" value="1"/>
</dbReference>
<dbReference type="Gene3D" id="1.10.510.10">
    <property type="entry name" value="Transferase(Phosphotransferase) domain 1"/>
    <property type="match status" value="1"/>
</dbReference>
<evidence type="ECO:0000313" key="3">
    <source>
        <dbReference type="Proteomes" id="UP000597762"/>
    </source>
</evidence>
<dbReference type="GO" id="GO:0005634">
    <property type="term" value="C:nucleus"/>
    <property type="evidence" value="ECO:0007669"/>
    <property type="project" value="TreeGrafter"/>
</dbReference>
<dbReference type="PROSITE" id="PS50011">
    <property type="entry name" value="PROTEIN_KINASE_DOM"/>
    <property type="match status" value="1"/>
</dbReference>
<reference evidence="2" key="1">
    <citation type="submission" date="2021-01" db="EMBL/GenBank/DDBJ databases">
        <authorList>
            <person name="Li R."/>
            <person name="Bekaert M."/>
        </authorList>
    </citation>
    <scope>NUCLEOTIDE SEQUENCE</scope>
    <source>
        <strain evidence="2">Farmed</strain>
    </source>
</reference>
<feature type="domain" description="Protein kinase" evidence="1">
    <location>
        <begin position="70"/>
        <end position="329"/>
    </location>
</feature>
<dbReference type="EMBL" id="CAHIKZ030000256">
    <property type="protein sequence ID" value="CAE1164090.1"/>
    <property type="molecule type" value="Genomic_DNA"/>
</dbReference>
<keyword evidence="3" id="KW-1185">Reference proteome</keyword>
<dbReference type="AlphaFoldDB" id="A0A812B073"/>
<dbReference type="GO" id="GO:0004672">
    <property type="term" value="F:protein kinase activity"/>
    <property type="evidence" value="ECO:0007669"/>
    <property type="project" value="InterPro"/>
</dbReference>
<comment type="caution">
    <text evidence="2">The sequence shown here is derived from an EMBL/GenBank/DDBJ whole genome shotgun (WGS) entry which is preliminary data.</text>
</comment>
<accession>A0A812B073</accession>
<dbReference type="CDD" id="cd00180">
    <property type="entry name" value="PKc"/>
    <property type="match status" value="1"/>
</dbReference>
<dbReference type="GO" id="GO:0005524">
    <property type="term" value="F:ATP binding"/>
    <property type="evidence" value="ECO:0007669"/>
    <property type="project" value="InterPro"/>
</dbReference>
<sequence length="345" mass="40933">MTKRQMFCNQPWDTDKQIRLRLLLAPPVNIFSWMRENRRFLQTSMVHSVRPRTIDSTTTNIFLMLGVEVRGTRPQWTCGSFGCVVCLYDTDSSKLRAAKIFQLRNRTHDYCYRVYRELYWWSKLHSSFVLSLYGTFQIDDRICAVTEDVFGSLLCYIQTHPFPSEERVCAIMLDLCRALHYLHNKKVAHTGLSMDNILICRDLTVKLSGFSFCVNAENPSRSFELSSSERTVYSAPETCHGTIFPFKLDIYALGVLEFTLMTHKYPFSEQRVDDDTFLEERFSIWEKIEDYYYRNAKLRNNEELLKDLLNFYPQYRPRIGMVEQKVRWWKKRLLEGRESPILSER</sequence>
<dbReference type="InterPro" id="IPR000719">
    <property type="entry name" value="Prot_kinase_dom"/>
</dbReference>
<organism evidence="2 3">
    <name type="scientific">Acanthosepion pharaonis</name>
    <name type="common">Pharaoh cuttlefish</name>
    <name type="synonym">Sepia pharaonis</name>
    <dbReference type="NCBI Taxonomy" id="158019"/>
    <lineage>
        <taxon>Eukaryota</taxon>
        <taxon>Metazoa</taxon>
        <taxon>Spiralia</taxon>
        <taxon>Lophotrochozoa</taxon>
        <taxon>Mollusca</taxon>
        <taxon>Cephalopoda</taxon>
        <taxon>Coleoidea</taxon>
        <taxon>Decapodiformes</taxon>
        <taxon>Sepiida</taxon>
        <taxon>Sepiina</taxon>
        <taxon>Sepiidae</taxon>
        <taxon>Acanthosepion</taxon>
    </lineage>
</organism>
<gene>
    <name evidence="2" type="ORF">SPHA_7903</name>
</gene>
<dbReference type="Proteomes" id="UP000597762">
    <property type="component" value="Unassembled WGS sequence"/>
</dbReference>
<protein>
    <recommendedName>
        <fullName evidence="1">Protein kinase domain-containing protein</fullName>
    </recommendedName>
</protein>
<evidence type="ECO:0000313" key="2">
    <source>
        <dbReference type="EMBL" id="CAE1164090.1"/>
    </source>
</evidence>
<dbReference type="SUPFAM" id="SSF56112">
    <property type="entry name" value="Protein kinase-like (PK-like)"/>
    <property type="match status" value="1"/>
</dbReference>